<evidence type="ECO:0000313" key="3">
    <source>
        <dbReference type="Proteomes" id="UP001305779"/>
    </source>
</evidence>
<dbReference type="Proteomes" id="UP001305779">
    <property type="component" value="Unassembled WGS sequence"/>
</dbReference>
<organism evidence="2 3">
    <name type="scientific">Zasmidium cellare</name>
    <name type="common">Wine cellar mold</name>
    <name type="synonym">Racodium cellare</name>
    <dbReference type="NCBI Taxonomy" id="395010"/>
    <lineage>
        <taxon>Eukaryota</taxon>
        <taxon>Fungi</taxon>
        <taxon>Dikarya</taxon>
        <taxon>Ascomycota</taxon>
        <taxon>Pezizomycotina</taxon>
        <taxon>Dothideomycetes</taxon>
        <taxon>Dothideomycetidae</taxon>
        <taxon>Mycosphaerellales</taxon>
        <taxon>Mycosphaerellaceae</taxon>
        <taxon>Zasmidium</taxon>
    </lineage>
</organism>
<proteinExistence type="predicted"/>
<feature type="compositionally biased region" description="Basic and acidic residues" evidence="1">
    <location>
        <begin position="144"/>
        <end position="154"/>
    </location>
</feature>
<gene>
    <name evidence="2" type="ORF">PRZ48_001285</name>
</gene>
<evidence type="ECO:0000313" key="2">
    <source>
        <dbReference type="EMBL" id="KAK4507550.1"/>
    </source>
</evidence>
<dbReference type="EMBL" id="JAXOVC010000001">
    <property type="protein sequence ID" value="KAK4507550.1"/>
    <property type="molecule type" value="Genomic_DNA"/>
</dbReference>
<protein>
    <submittedName>
        <fullName evidence="2">Uncharacterized protein</fullName>
    </submittedName>
</protein>
<name>A0ABR0F2B2_ZASCE</name>
<sequence>MSARYVPPGRRGKPQDTAGGKPPADDESLVSLEEIREHFWHASQDDLPRFSDSTAGRTLHDSAATPGKLAYLILFHGANPQWEADNVIFTKSSLDLLPSQLADDPSKAPSSDEPNNVDEGSASKATGAEVEDSKVKPDGVNTEVKLEPSSEKPAVDGSSGHKNGPNPIAVFKHARKGQVGRFLRFDGWYQIDRLAFLNPGSPELVKMLEKKWTKTDRFGNARPQERSEEKWKESLSHRWAVLKLRKDKVAEKELGVPKIERLDLDPESPKVARKSVNEMLAEMRMGDQNSGNNASQ</sequence>
<feature type="region of interest" description="Disordered" evidence="1">
    <location>
        <begin position="100"/>
        <end position="168"/>
    </location>
</feature>
<comment type="caution">
    <text evidence="2">The sequence shown here is derived from an EMBL/GenBank/DDBJ whole genome shotgun (WGS) entry which is preliminary data.</text>
</comment>
<keyword evidence="3" id="KW-1185">Reference proteome</keyword>
<reference evidence="2 3" key="1">
    <citation type="journal article" date="2023" name="G3 (Bethesda)">
        <title>A chromosome-level genome assembly of Zasmidium syzygii isolated from banana leaves.</title>
        <authorList>
            <person name="van Westerhoven A.C."/>
            <person name="Mehrabi R."/>
            <person name="Talebi R."/>
            <person name="Steentjes M.B.F."/>
            <person name="Corcolon B."/>
            <person name="Chong P.A."/>
            <person name="Kema G.H.J."/>
            <person name="Seidl M.F."/>
        </authorList>
    </citation>
    <scope>NUCLEOTIDE SEQUENCE [LARGE SCALE GENOMIC DNA]</scope>
    <source>
        <strain evidence="2 3">P124</strain>
    </source>
</reference>
<evidence type="ECO:0000256" key="1">
    <source>
        <dbReference type="SAM" id="MobiDB-lite"/>
    </source>
</evidence>
<accession>A0ABR0F2B2</accession>
<feature type="region of interest" description="Disordered" evidence="1">
    <location>
        <begin position="1"/>
        <end position="28"/>
    </location>
</feature>